<keyword evidence="1" id="KW-1133">Transmembrane helix</keyword>
<feature type="transmembrane region" description="Helical" evidence="1">
    <location>
        <begin position="291"/>
        <end position="310"/>
    </location>
</feature>
<feature type="transmembrane region" description="Helical" evidence="1">
    <location>
        <begin position="164"/>
        <end position="183"/>
    </location>
</feature>
<dbReference type="PANTHER" id="PTHR23028">
    <property type="entry name" value="ACETYLTRANSFERASE"/>
    <property type="match status" value="1"/>
</dbReference>
<dbReference type="Pfam" id="PF01757">
    <property type="entry name" value="Acyl_transf_3"/>
    <property type="match status" value="1"/>
</dbReference>
<organism evidence="3 4">
    <name type="scientific">Vibrio pomeroyi</name>
    <dbReference type="NCBI Taxonomy" id="198832"/>
    <lineage>
        <taxon>Bacteria</taxon>
        <taxon>Pseudomonadati</taxon>
        <taxon>Pseudomonadota</taxon>
        <taxon>Gammaproteobacteria</taxon>
        <taxon>Vibrionales</taxon>
        <taxon>Vibrionaceae</taxon>
        <taxon>Vibrio</taxon>
    </lineage>
</organism>
<keyword evidence="3" id="KW-0012">Acyltransferase</keyword>
<dbReference type="EC" id="2.3.-.-" evidence="3"/>
<feature type="domain" description="Acyltransferase 3" evidence="2">
    <location>
        <begin position="13"/>
        <end position="337"/>
    </location>
</feature>
<feature type="transmembrane region" description="Helical" evidence="1">
    <location>
        <begin position="226"/>
        <end position="247"/>
    </location>
</feature>
<name>A0ABV4N4Y4_9VIBR</name>
<feature type="transmembrane region" description="Helical" evidence="1">
    <location>
        <begin position="195"/>
        <end position="214"/>
    </location>
</feature>
<feature type="transmembrane region" description="Helical" evidence="1">
    <location>
        <begin position="259"/>
        <end position="279"/>
    </location>
</feature>
<dbReference type="InterPro" id="IPR002656">
    <property type="entry name" value="Acyl_transf_3_dom"/>
</dbReference>
<feature type="transmembrane region" description="Helical" evidence="1">
    <location>
        <begin position="134"/>
        <end position="157"/>
    </location>
</feature>
<proteinExistence type="predicted"/>
<sequence>MKMTSVMCRPLTGLTSLRGIAALLILVFHTHGILGLKLPDELLFVKNYFGLGVPIFFVISAFSLYLSTTRRIGTENWIKAFYVRRFMRVAPLFYFMCLVYIIYIPLRFGVFIDWKDVLLNITFMYNLFPGKHESIVWAGWTLGVEMLFYIVLPVIMLKVKSIRGTLLLLMTSLIVSNYLFGYISDNVNVPGYSYMSFAGSFSIFIYGILTYRIYEHSKGKSERHRNVFSVVCYFLLAASIYVCVVFYKPFSEIFYNRSYYWGVVFMLLILTQCLRPVALLDNVVFRRCGDLSFSIYLVHPLVIYNLAPIYNYFYSVESFSSGFSFLICCVITFGFVYPLSIILNRFIESKGVYVSESYLRNKLCAV</sequence>
<gene>
    <name evidence="3" type="ORF">AB6D66_25440</name>
</gene>
<feature type="transmembrane region" description="Helical" evidence="1">
    <location>
        <begin position="322"/>
        <end position="343"/>
    </location>
</feature>
<comment type="caution">
    <text evidence="3">The sequence shown here is derived from an EMBL/GenBank/DDBJ whole genome shotgun (WGS) entry which is preliminary data.</text>
</comment>
<keyword evidence="3" id="KW-0808">Transferase</keyword>
<dbReference type="GO" id="GO:0016746">
    <property type="term" value="F:acyltransferase activity"/>
    <property type="evidence" value="ECO:0007669"/>
    <property type="project" value="UniProtKB-KW"/>
</dbReference>
<dbReference type="PANTHER" id="PTHR23028:SF53">
    <property type="entry name" value="ACYL_TRANSF_3 DOMAIN-CONTAINING PROTEIN"/>
    <property type="match status" value="1"/>
</dbReference>
<dbReference type="InterPro" id="IPR050879">
    <property type="entry name" value="Acyltransferase_3"/>
</dbReference>
<dbReference type="RefSeq" id="WP_372126758.1">
    <property type="nucleotide sequence ID" value="NZ_JBFSSG010000121.1"/>
</dbReference>
<evidence type="ECO:0000256" key="1">
    <source>
        <dbReference type="SAM" id="Phobius"/>
    </source>
</evidence>
<feature type="transmembrane region" description="Helical" evidence="1">
    <location>
        <begin position="89"/>
        <end position="114"/>
    </location>
</feature>
<evidence type="ECO:0000313" key="3">
    <source>
        <dbReference type="EMBL" id="MEZ8724414.1"/>
    </source>
</evidence>
<reference evidence="3 4" key="1">
    <citation type="journal article" date="2024" name="ISME J.">
        <title>Tailless and filamentous prophages are predominant in marine Vibrio.</title>
        <authorList>
            <person name="Steensen K."/>
            <person name="Seneca J."/>
            <person name="Bartlau N."/>
            <person name="Yu X.A."/>
            <person name="Hussain F.A."/>
            <person name="Polz M.F."/>
        </authorList>
    </citation>
    <scope>NUCLEOTIDE SEQUENCE [LARGE SCALE GENOMIC DNA]</scope>
    <source>
        <strain evidence="3 4">10N.239.312.F12</strain>
    </source>
</reference>
<keyword evidence="4" id="KW-1185">Reference proteome</keyword>
<keyword evidence="1" id="KW-0812">Transmembrane</keyword>
<accession>A0ABV4N4Y4</accession>
<evidence type="ECO:0000313" key="4">
    <source>
        <dbReference type="Proteomes" id="UP001570071"/>
    </source>
</evidence>
<dbReference type="EMBL" id="JBFSSG010000121">
    <property type="protein sequence ID" value="MEZ8724414.1"/>
    <property type="molecule type" value="Genomic_DNA"/>
</dbReference>
<protein>
    <submittedName>
        <fullName evidence="3">Acyltransferase family protein</fullName>
        <ecNumber evidence="3">2.3.-.-</ecNumber>
    </submittedName>
</protein>
<feature type="transmembrane region" description="Helical" evidence="1">
    <location>
        <begin position="48"/>
        <end position="68"/>
    </location>
</feature>
<evidence type="ECO:0000259" key="2">
    <source>
        <dbReference type="Pfam" id="PF01757"/>
    </source>
</evidence>
<keyword evidence="1" id="KW-0472">Membrane</keyword>
<dbReference type="Proteomes" id="UP001570071">
    <property type="component" value="Unassembled WGS sequence"/>
</dbReference>